<dbReference type="GO" id="GO:0004197">
    <property type="term" value="F:cysteine-type endopeptidase activity"/>
    <property type="evidence" value="ECO:0007669"/>
    <property type="project" value="InterPro"/>
</dbReference>
<gene>
    <name evidence="8" type="ORF">OTU49_000624</name>
</gene>
<feature type="domain" description="Caspase family p20" evidence="7">
    <location>
        <begin position="252"/>
        <end position="361"/>
    </location>
</feature>
<comment type="caution">
    <text evidence="8">The sequence shown here is derived from an EMBL/GenBank/DDBJ whole genome shotgun (WGS) entry which is preliminary data.</text>
</comment>
<name>A0AAW0XYS5_CHEQU</name>
<dbReference type="PROSITE" id="PS50208">
    <property type="entry name" value="CASPASE_P20"/>
    <property type="match status" value="1"/>
</dbReference>
<dbReference type="InterPro" id="IPR029030">
    <property type="entry name" value="Caspase-like_dom_sf"/>
</dbReference>
<evidence type="ECO:0000256" key="1">
    <source>
        <dbReference type="ARBA" id="ARBA00010134"/>
    </source>
</evidence>
<reference evidence="8 9" key="1">
    <citation type="journal article" date="2024" name="BMC Genomics">
        <title>Genome assembly of redclaw crayfish (Cherax quadricarinatus) provides insights into its immune adaptation and hypoxia tolerance.</title>
        <authorList>
            <person name="Liu Z."/>
            <person name="Zheng J."/>
            <person name="Li H."/>
            <person name="Fang K."/>
            <person name="Wang S."/>
            <person name="He J."/>
            <person name="Zhou D."/>
            <person name="Weng S."/>
            <person name="Chi M."/>
            <person name="Gu Z."/>
            <person name="He J."/>
            <person name="Li F."/>
            <person name="Wang M."/>
        </authorList>
    </citation>
    <scope>NUCLEOTIDE SEQUENCE [LARGE SCALE GENOMIC DNA]</scope>
    <source>
        <strain evidence="8">ZL_2023a</strain>
    </source>
</reference>
<dbReference type="Proteomes" id="UP001445076">
    <property type="component" value="Unassembled WGS sequence"/>
</dbReference>
<dbReference type="EMBL" id="JARKIK010000021">
    <property type="protein sequence ID" value="KAK8744805.1"/>
    <property type="molecule type" value="Genomic_DNA"/>
</dbReference>
<dbReference type="Pfam" id="PF00656">
    <property type="entry name" value="Peptidase_C14"/>
    <property type="match status" value="1"/>
</dbReference>
<organism evidence="8 9">
    <name type="scientific">Cherax quadricarinatus</name>
    <name type="common">Australian red claw crayfish</name>
    <dbReference type="NCBI Taxonomy" id="27406"/>
    <lineage>
        <taxon>Eukaryota</taxon>
        <taxon>Metazoa</taxon>
        <taxon>Ecdysozoa</taxon>
        <taxon>Arthropoda</taxon>
        <taxon>Crustacea</taxon>
        <taxon>Multicrustacea</taxon>
        <taxon>Malacostraca</taxon>
        <taxon>Eumalacostraca</taxon>
        <taxon>Eucarida</taxon>
        <taxon>Decapoda</taxon>
        <taxon>Pleocyemata</taxon>
        <taxon>Astacidea</taxon>
        <taxon>Parastacoidea</taxon>
        <taxon>Parastacidae</taxon>
        <taxon>Cherax</taxon>
    </lineage>
</organism>
<sequence length="495" mass="58036">VVELASSGQNRDLDSSVIRNEDFKIAVKDRNLHPIRQQFKTYNMHLIDKCRNTKEEKVTNISLTSNFGGKQEDLSEDEMNILQFLEVMTKFGYPVQSEIRTAAENIITTKKIPADTEKDGKKWRKQYFVYSENKVLMNICNRLTEEEVFIMYELLCQEEHEDFKPVRQQLLNLQVNVDDFKEKPGLKETAFFYFVIILISNKVLNRLYTHSLNNIFVLMKKKRDDDPRIDGLLDQVSRYPLASHPPGLCIIFNMEEMREGSCCDRRNVKELFENVFKYDVLEVNNPDKETVQSVISELKSPRNQFYDSLVVWFMSHGDKTYLHVKNDKIHRRLDLIQPITEIGWLFMKPKVFFIQACADRRRKDVVMPTATEKYKATATDGRSVLAKDTSTRWESTYGEYEDVYDINPFADTIVAYATKWYQKAARNDKGSLFVDTLVDQLREYGCKEPIESVLRRTHYNVNTVKLRTEEGKLRQAPYFESSLQKVFIFPTIDSH</sequence>
<feature type="domain" description="Caspase family p10" evidence="6">
    <location>
        <begin position="402"/>
        <end position="491"/>
    </location>
</feature>
<proteinExistence type="inferred from homology"/>
<dbReference type="GO" id="GO:0006915">
    <property type="term" value="P:apoptotic process"/>
    <property type="evidence" value="ECO:0007669"/>
    <property type="project" value="UniProtKB-KW"/>
</dbReference>
<protein>
    <submittedName>
        <fullName evidence="8">Uncharacterized protein</fullName>
    </submittedName>
</protein>
<dbReference type="PANTHER" id="PTHR47901:SF8">
    <property type="entry name" value="CASPASE-3"/>
    <property type="match status" value="1"/>
</dbReference>
<evidence type="ECO:0000256" key="5">
    <source>
        <dbReference type="RuleBase" id="RU003971"/>
    </source>
</evidence>
<evidence type="ECO:0000256" key="3">
    <source>
        <dbReference type="ARBA" id="ARBA00022703"/>
    </source>
</evidence>
<keyword evidence="4" id="KW-0378">Hydrolase</keyword>
<keyword evidence="3" id="KW-0053">Apoptosis</keyword>
<feature type="non-terminal residue" evidence="8">
    <location>
        <position position="1"/>
    </location>
</feature>
<dbReference type="InterPro" id="IPR011600">
    <property type="entry name" value="Pept_C14_caspase"/>
</dbReference>
<evidence type="ECO:0000259" key="7">
    <source>
        <dbReference type="PROSITE" id="PS50208"/>
    </source>
</evidence>
<accession>A0AAW0XYS5</accession>
<keyword evidence="9" id="KW-1185">Reference proteome</keyword>
<dbReference type="PROSITE" id="PS50207">
    <property type="entry name" value="CASPASE_P10"/>
    <property type="match status" value="1"/>
</dbReference>
<dbReference type="InterPro" id="IPR001309">
    <property type="entry name" value="Pept_C14_p20"/>
</dbReference>
<dbReference type="AlphaFoldDB" id="A0AAW0XYS5"/>
<dbReference type="InterPro" id="IPR015917">
    <property type="entry name" value="Pept_C14A"/>
</dbReference>
<evidence type="ECO:0000313" key="8">
    <source>
        <dbReference type="EMBL" id="KAK8744805.1"/>
    </source>
</evidence>
<dbReference type="InterPro" id="IPR002138">
    <property type="entry name" value="Pept_C14_p10"/>
</dbReference>
<dbReference type="Gene3D" id="3.40.50.1460">
    <property type="match status" value="1"/>
</dbReference>
<keyword evidence="2" id="KW-0645">Protease</keyword>
<evidence type="ECO:0000256" key="2">
    <source>
        <dbReference type="ARBA" id="ARBA00022670"/>
    </source>
</evidence>
<evidence type="ECO:0000313" key="9">
    <source>
        <dbReference type="Proteomes" id="UP001445076"/>
    </source>
</evidence>
<evidence type="ECO:0000256" key="4">
    <source>
        <dbReference type="ARBA" id="ARBA00022801"/>
    </source>
</evidence>
<comment type="similarity">
    <text evidence="1 5">Belongs to the peptidase C14A family.</text>
</comment>
<dbReference type="GO" id="GO:0006508">
    <property type="term" value="P:proteolysis"/>
    <property type="evidence" value="ECO:0007669"/>
    <property type="project" value="UniProtKB-KW"/>
</dbReference>
<dbReference type="SMART" id="SM00115">
    <property type="entry name" value="CASc"/>
    <property type="match status" value="1"/>
</dbReference>
<dbReference type="InterPro" id="IPR002398">
    <property type="entry name" value="Pept_C14"/>
</dbReference>
<evidence type="ECO:0000259" key="6">
    <source>
        <dbReference type="PROSITE" id="PS50207"/>
    </source>
</evidence>
<dbReference type="SUPFAM" id="SSF52129">
    <property type="entry name" value="Caspase-like"/>
    <property type="match status" value="1"/>
</dbReference>
<dbReference type="PANTHER" id="PTHR47901">
    <property type="entry name" value="CASPASE RECRUITMENT DOMAIN-CONTAINING PROTEIN 18"/>
    <property type="match status" value="1"/>
</dbReference>